<dbReference type="AlphaFoldDB" id="A0AAU7UN74"/>
<organism evidence="3">
    <name type="scientific">Brevibacterium koreense</name>
    <dbReference type="NCBI Taxonomy" id="3140787"/>
    <lineage>
        <taxon>Bacteria</taxon>
        <taxon>Bacillati</taxon>
        <taxon>Actinomycetota</taxon>
        <taxon>Actinomycetes</taxon>
        <taxon>Micrococcales</taxon>
        <taxon>Brevibacteriaceae</taxon>
        <taxon>Brevibacterium</taxon>
    </lineage>
</organism>
<gene>
    <name evidence="3" type="ORF">AAFP32_02250</name>
</gene>
<keyword evidence="2" id="KW-1133">Transmembrane helix</keyword>
<accession>A0AAU7UN74</accession>
<keyword evidence="2" id="KW-0812">Transmembrane</keyword>
<feature type="region of interest" description="Disordered" evidence="1">
    <location>
        <begin position="149"/>
        <end position="177"/>
    </location>
</feature>
<evidence type="ECO:0000256" key="1">
    <source>
        <dbReference type="SAM" id="MobiDB-lite"/>
    </source>
</evidence>
<dbReference type="RefSeq" id="WP_350270457.1">
    <property type="nucleotide sequence ID" value="NZ_CP158281.1"/>
</dbReference>
<sequence>MQLTATPSTDNNSPDQSTQTESWRRATRWFALVLALVCAAVLSGGLNARSAQADESSSPGKQLGAELGYERADSLADKVDLESASKSGEDIDASSAKAWELDDGNIYVNYSFNSDIEGVSNIGAVVSPEGKVLATAEIVMKATSEDSGHVEAWNNGTKTADRDVTAEDAASNRASTQSDGFWGKLNDCLSSQGISSWVVAGISVACSAVCVGTAGVGCVGCIAAAAGVTGGVAGYCIDQAQK</sequence>
<reference evidence="3" key="1">
    <citation type="submission" date="2024-06" db="EMBL/GenBank/DDBJ databases">
        <title>Brevibacterium koreense sp. nov., isolated from jogae-jeotgal, a Korean fermented seafood.</title>
        <authorList>
            <person name="Whon T.W."/>
            <person name="Nam S."/>
            <person name="Kim Y."/>
        </authorList>
    </citation>
    <scope>NUCLEOTIDE SEQUENCE</scope>
    <source>
        <strain evidence="3">CBA3109</strain>
    </source>
</reference>
<feature type="region of interest" description="Disordered" evidence="1">
    <location>
        <begin position="1"/>
        <end position="21"/>
    </location>
</feature>
<evidence type="ECO:0000313" key="3">
    <source>
        <dbReference type="EMBL" id="XBV89575.1"/>
    </source>
</evidence>
<dbReference type="EMBL" id="CP158281">
    <property type="protein sequence ID" value="XBV89575.1"/>
    <property type="molecule type" value="Genomic_DNA"/>
</dbReference>
<evidence type="ECO:0000256" key="2">
    <source>
        <dbReference type="SAM" id="Phobius"/>
    </source>
</evidence>
<keyword evidence="2" id="KW-0472">Membrane</keyword>
<protein>
    <submittedName>
        <fullName evidence="3">Uncharacterized protein</fullName>
    </submittedName>
</protein>
<name>A0AAU7UN74_9MICO</name>
<dbReference type="KEGG" id="bkr:AAFP32_02250"/>
<proteinExistence type="predicted"/>
<feature type="transmembrane region" description="Helical" evidence="2">
    <location>
        <begin position="29"/>
        <end position="48"/>
    </location>
</feature>